<accession>A0ABX2TLQ8</accession>
<dbReference type="InterPro" id="IPR013595">
    <property type="entry name" value="Pept_S33_TAP-like_C"/>
</dbReference>
<dbReference type="InterPro" id="IPR022742">
    <property type="entry name" value="Hydrolase_4"/>
</dbReference>
<keyword evidence="4" id="KW-0031">Aminopeptidase</keyword>
<evidence type="ECO:0000259" key="2">
    <source>
        <dbReference type="Pfam" id="PF08386"/>
    </source>
</evidence>
<protein>
    <submittedName>
        <fullName evidence="4">Dipeptidyl aminopeptidase</fullName>
    </submittedName>
</protein>
<dbReference type="EMBL" id="JABFDB010000034">
    <property type="protein sequence ID" value="NYZ24049.1"/>
    <property type="molecule type" value="Genomic_DNA"/>
</dbReference>
<keyword evidence="4" id="KW-0645">Protease</keyword>
<comment type="caution">
    <text evidence="4">The sequence shown here is derived from an EMBL/GenBank/DDBJ whole genome shotgun (WGS) entry which is preliminary data.</text>
</comment>
<evidence type="ECO:0000313" key="4">
    <source>
        <dbReference type="EMBL" id="NYZ24049.1"/>
    </source>
</evidence>
<dbReference type="Pfam" id="PF12146">
    <property type="entry name" value="Hydrolase_4"/>
    <property type="match status" value="1"/>
</dbReference>
<organism evidence="4 5">
    <name type="scientific">Azospirillum oleiclasticum</name>
    <dbReference type="NCBI Taxonomy" id="2735135"/>
    <lineage>
        <taxon>Bacteria</taxon>
        <taxon>Pseudomonadati</taxon>
        <taxon>Pseudomonadota</taxon>
        <taxon>Alphaproteobacteria</taxon>
        <taxon>Rhodospirillales</taxon>
        <taxon>Azospirillaceae</taxon>
        <taxon>Azospirillum</taxon>
    </lineage>
</organism>
<evidence type="ECO:0000256" key="1">
    <source>
        <dbReference type="ARBA" id="ARBA00022801"/>
    </source>
</evidence>
<proteinExistence type="predicted"/>
<dbReference type="Proteomes" id="UP000584642">
    <property type="component" value="Unassembled WGS sequence"/>
</dbReference>
<dbReference type="RefSeq" id="WP_180285826.1">
    <property type="nucleotide sequence ID" value="NZ_JABFDB010000034.1"/>
</dbReference>
<feature type="domain" description="Peptidase S33 tripeptidyl aminopeptidase-like C-terminal" evidence="2">
    <location>
        <begin position="223"/>
        <end position="294"/>
    </location>
</feature>
<keyword evidence="5" id="KW-1185">Reference proteome</keyword>
<evidence type="ECO:0000259" key="3">
    <source>
        <dbReference type="Pfam" id="PF12146"/>
    </source>
</evidence>
<keyword evidence="1" id="KW-0378">Hydrolase</keyword>
<dbReference type="Gene3D" id="3.40.50.1820">
    <property type="entry name" value="alpha/beta hydrolase"/>
    <property type="match status" value="1"/>
</dbReference>
<name>A0ABX2TLQ8_9PROT</name>
<sequence length="304" mass="31960">MTLWTAAVLTALAAAAFHLAVRRGFRIPDRPETGSPADHALPHRTVLIPTARGRRLAGWHIPPHGDGPAPHVVVMHGWGANAGDMLPLAVPLHRAGYGVLLVAARNHGRSDRDGVSSMPLFAEDLAHAHCWVEGRPEALPGRTALLGHSVGAAAAILAAARLCRTPAVAALASFRHPETVTRRFLELRGIPYRPLGWLVCRHVERVIGHRFDRIAPTTTAAELRCPVLLLHGAADTTTPPADSAAIAAAVPPGLATVAVIPGVGHDTLDGLDAVTRAVLDFLAIHHPPTGDTPCPNPYAAVPST</sequence>
<dbReference type="PANTHER" id="PTHR22946">
    <property type="entry name" value="DIENELACTONE HYDROLASE DOMAIN-CONTAINING PROTEIN-RELATED"/>
    <property type="match status" value="1"/>
</dbReference>
<dbReference type="Pfam" id="PF08386">
    <property type="entry name" value="Abhydrolase_4"/>
    <property type="match status" value="1"/>
</dbReference>
<dbReference type="GO" id="GO:0004177">
    <property type="term" value="F:aminopeptidase activity"/>
    <property type="evidence" value="ECO:0007669"/>
    <property type="project" value="UniProtKB-KW"/>
</dbReference>
<dbReference type="InterPro" id="IPR029058">
    <property type="entry name" value="AB_hydrolase_fold"/>
</dbReference>
<evidence type="ECO:0000313" key="5">
    <source>
        <dbReference type="Proteomes" id="UP000584642"/>
    </source>
</evidence>
<dbReference type="InterPro" id="IPR050261">
    <property type="entry name" value="FrsA_esterase"/>
</dbReference>
<dbReference type="SUPFAM" id="SSF53474">
    <property type="entry name" value="alpha/beta-Hydrolases"/>
    <property type="match status" value="1"/>
</dbReference>
<reference evidence="4 5" key="1">
    <citation type="submission" date="2020-05" db="EMBL/GenBank/DDBJ databases">
        <title>Azospirillum oleiclasticum sp. nov, a nitrogen-fixing and heavy crude oil-emulsifying bacterium isolated from the crude oil of Yumen Oilfield.</title>
        <authorList>
            <person name="Wu D."/>
            <person name="Cai M."/>
            <person name="Zhang X."/>
        </authorList>
    </citation>
    <scope>NUCLEOTIDE SEQUENCE [LARGE SCALE GENOMIC DNA]</scope>
    <source>
        <strain evidence="4 5">ROY-1-1-2</strain>
    </source>
</reference>
<feature type="domain" description="Serine aminopeptidase S33" evidence="3">
    <location>
        <begin position="69"/>
        <end position="162"/>
    </location>
</feature>
<gene>
    <name evidence="4" type="ORF">HND93_30465</name>
</gene>
<dbReference type="PANTHER" id="PTHR22946:SF9">
    <property type="entry name" value="POLYKETIDE TRANSFERASE AF380"/>
    <property type="match status" value="1"/>
</dbReference>